<comment type="caution">
    <text evidence="2">The sequence shown here is derived from an EMBL/GenBank/DDBJ whole genome shotgun (WGS) entry which is preliminary data.</text>
</comment>
<keyword evidence="1" id="KW-0472">Membrane</keyword>
<organism evidence="2 3">
    <name type="scientific">Carya illinoinensis</name>
    <name type="common">Pecan</name>
    <dbReference type="NCBI Taxonomy" id="32201"/>
    <lineage>
        <taxon>Eukaryota</taxon>
        <taxon>Viridiplantae</taxon>
        <taxon>Streptophyta</taxon>
        <taxon>Embryophyta</taxon>
        <taxon>Tracheophyta</taxon>
        <taxon>Spermatophyta</taxon>
        <taxon>Magnoliopsida</taxon>
        <taxon>eudicotyledons</taxon>
        <taxon>Gunneridae</taxon>
        <taxon>Pentapetalae</taxon>
        <taxon>rosids</taxon>
        <taxon>fabids</taxon>
        <taxon>Fagales</taxon>
        <taxon>Juglandaceae</taxon>
        <taxon>Carya</taxon>
    </lineage>
</organism>
<dbReference type="EMBL" id="CM031840">
    <property type="protein sequence ID" value="KAG6671925.1"/>
    <property type="molecule type" value="Genomic_DNA"/>
</dbReference>
<evidence type="ECO:0000313" key="2">
    <source>
        <dbReference type="EMBL" id="KAG6671925.1"/>
    </source>
</evidence>
<feature type="transmembrane region" description="Helical" evidence="1">
    <location>
        <begin position="78"/>
        <end position="97"/>
    </location>
</feature>
<feature type="transmembrane region" description="Helical" evidence="1">
    <location>
        <begin position="117"/>
        <end position="143"/>
    </location>
</feature>
<keyword evidence="1" id="KW-0812">Transmembrane</keyword>
<sequence>MSINLPIVMPQCSIAFLPFYSFFQRQVGDIYIFYFHPIYYTPTIVLDIIKTFSGSPLCGYLVNFKLDWISFAWSMSTLLYMLVFWVTVICLLMLLFINCNGFYEKILSGLHFTMNLLPLHGNSVCMSLFSLCEILHSIVVLLVPIHFRIGRGWASAGVTQYLLNQYGM</sequence>
<reference evidence="2" key="1">
    <citation type="submission" date="2021-01" db="EMBL/GenBank/DDBJ databases">
        <authorList>
            <person name="Lovell J.T."/>
            <person name="Bentley N."/>
            <person name="Bhattarai G."/>
            <person name="Jenkins J.W."/>
            <person name="Sreedasyam A."/>
            <person name="Alarcon Y."/>
            <person name="Bock C."/>
            <person name="Boston L."/>
            <person name="Carlson J."/>
            <person name="Cervantes K."/>
            <person name="Clermont K."/>
            <person name="Krom N."/>
            <person name="Kubenka K."/>
            <person name="Mamidi S."/>
            <person name="Mattison C."/>
            <person name="Monteros M."/>
            <person name="Pisani C."/>
            <person name="Plott C."/>
            <person name="Rajasekar S."/>
            <person name="Rhein H.S."/>
            <person name="Rohla C."/>
            <person name="Song M."/>
            <person name="Hilaire R.S."/>
            <person name="Shu S."/>
            <person name="Wells L."/>
            <person name="Wang X."/>
            <person name="Webber J."/>
            <person name="Heerema R.J."/>
            <person name="Klein P."/>
            <person name="Conner P."/>
            <person name="Grauke L."/>
            <person name="Grimwood J."/>
            <person name="Schmutz J."/>
            <person name="Randall J.J."/>
        </authorList>
    </citation>
    <scope>NUCLEOTIDE SEQUENCE</scope>
    <source>
        <tissue evidence="2">Leaf</tissue>
    </source>
</reference>
<evidence type="ECO:0000313" key="3">
    <source>
        <dbReference type="Proteomes" id="UP000811246"/>
    </source>
</evidence>
<gene>
    <name evidence="2" type="ORF">I3842_16G028900</name>
</gene>
<evidence type="ECO:0000256" key="1">
    <source>
        <dbReference type="SAM" id="Phobius"/>
    </source>
</evidence>
<protein>
    <submittedName>
        <fullName evidence="2">Uncharacterized protein</fullName>
    </submittedName>
</protein>
<name>A0A922A6F1_CARIL</name>
<proteinExistence type="predicted"/>
<accession>A0A922A6F1</accession>
<keyword evidence="1" id="KW-1133">Transmembrane helix</keyword>
<dbReference type="Proteomes" id="UP000811246">
    <property type="component" value="Chromosome 16"/>
</dbReference>
<dbReference type="AlphaFoldDB" id="A0A922A6F1"/>